<gene>
    <name evidence="2" type="ORF">NP233_g11952</name>
</gene>
<keyword evidence="3" id="KW-1185">Reference proteome</keyword>
<dbReference type="InterPro" id="IPR000719">
    <property type="entry name" value="Prot_kinase_dom"/>
</dbReference>
<dbReference type="InterPro" id="IPR008271">
    <property type="entry name" value="Ser/Thr_kinase_AS"/>
</dbReference>
<evidence type="ECO:0000313" key="3">
    <source>
        <dbReference type="Proteomes" id="UP001213000"/>
    </source>
</evidence>
<organism evidence="2 3">
    <name type="scientific">Leucocoprinus birnbaumii</name>
    <dbReference type="NCBI Taxonomy" id="56174"/>
    <lineage>
        <taxon>Eukaryota</taxon>
        <taxon>Fungi</taxon>
        <taxon>Dikarya</taxon>
        <taxon>Basidiomycota</taxon>
        <taxon>Agaricomycotina</taxon>
        <taxon>Agaricomycetes</taxon>
        <taxon>Agaricomycetidae</taxon>
        <taxon>Agaricales</taxon>
        <taxon>Agaricineae</taxon>
        <taxon>Agaricaceae</taxon>
        <taxon>Leucocoprinus</taxon>
    </lineage>
</organism>
<dbReference type="SMART" id="SM00220">
    <property type="entry name" value="S_TKc"/>
    <property type="match status" value="1"/>
</dbReference>
<dbReference type="GO" id="GO:0004674">
    <property type="term" value="F:protein serine/threonine kinase activity"/>
    <property type="evidence" value="ECO:0007669"/>
    <property type="project" value="TreeGrafter"/>
</dbReference>
<name>A0AAD5YQF2_9AGAR</name>
<sequence length="847" mass="94391">MEESSPPPRFTCPGDADPIWPGHQGWTTWFHSVNAPDLERPAVDFLPDLSSYSPSERYPVPGLTNSLNEQICLFSSRNPTTVQRHFHWMAEHGVAGAFVHRSCRDILPGREKFRDLRDEVLDHICAAAEKEGRVFAIYYDMSDITAPSLLESLERDWTHLIQKGILESPSYLRQNGSPVLMLKGMWEYNRTTRTKQLKSLLHVVDPLDSGLSGSLIKSLTAMLRRRVPQGLYIVGMIDGSLVGMAEQEPELTDVRLGEYDAVVTALIPSHTMSVDNDFLKKWLAVRGAPKSIEHIVAVFPGVSNHNSYNGGPGSVSLKRNGGQTLWTQLHNASNAGIRTVIGFSWDNFPNGSALLPTVFSKGLLPQSDKVLPPTEEDGPDLPSDWYMRICGLAAKALQERRTLPETLPQAELEDYWIVTPRLGTNSAAASSIACDTSATLPLPLHKDCVTLLLDILGEEKSVRKYWVAANLEHRDAQLLSNFLSKVRDSTFLPMTHKNMERMLHLLSHLAQSFNVFPASYELKGINCDLNKPQQEGGFGYVCKAIHNGQLVCVKAIRMYERPTSAQHLKGLSKELILWAHLDHPNVVPFYGVWIPKGPLFRTCVVSPWMENGNLTEYLTRFPETASRLLLLSDVGHGLDFLHRSGIIHADLKGANVLVSSTGQAMLTDFGASHIAMTMPTTVMASAITPQWAAPELLSTDQMIHTQASDIWAFGCVIYEVVSGRAPFYNLKSALQVLIALTRGNTDPVKSDPERDALQLDERLAALMSRCWEYDEHSRPTSGDVVQLFRDLKVSDKRPLPRVDKTALTASHRAASHIEIDYGRLYEILKRTRETLVQGSVDDIQMEN</sequence>
<dbReference type="PANTHER" id="PTHR44329">
    <property type="entry name" value="SERINE/THREONINE-PROTEIN KINASE TNNI3K-RELATED"/>
    <property type="match status" value="1"/>
</dbReference>
<dbReference type="Proteomes" id="UP001213000">
    <property type="component" value="Unassembled WGS sequence"/>
</dbReference>
<accession>A0AAD5YQF2</accession>
<dbReference type="Gene3D" id="3.20.20.80">
    <property type="entry name" value="Glycosidases"/>
    <property type="match status" value="1"/>
</dbReference>
<dbReference type="Gene3D" id="1.10.510.10">
    <property type="entry name" value="Transferase(Phosphotransferase) domain 1"/>
    <property type="match status" value="1"/>
</dbReference>
<proteinExistence type="predicted"/>
<dbReference type="PANTHER" id="PTHR44329:SF214">
    <property type="entry name" value="PROTEIN KINASE DOMAIN-CONTAINING PROTEIN"/>
    <property type="match status" value="1"/>
</dbReference>
<evidence type="ECO:0000259" key="1">
    <source>
        <dbReference type="PROSITE" id="PS50011"/>
    </source>
</evidence>
<dbReference type="InterPro" id="IPR051681">
    <property type="entry name" value="Ser/Thr_Kinases-Pseudokinases"/>
</dbReference>
<dbReference type="SUPFAM" id="SSF56112">
    <property type="entry name" value="Protein kinase-like (PK-like)"/>
    <property type="match status" value="1"/>
</dbReference>
<dbReference type="Pfam" id="PF00069">
    <property type="entry name" value="Pkinase"/>
    <property type="match status" value="1"/>
</dbReference>
<reference evidence="2" key="1">
    <citation type="submission" date="2022-07" db="EMBL/GenBank/DDBJ databases">
        <title>Genome Sequence of Leucocoprinus birnbaumii.</title>
        <authorList>
            <person name="Buettner E."/>
        </authorList>
    </citation>
    <scope>NUCLEOTIDE SEQUENCE</scope>
    <source>
        <strain evidence="2">VT141</strain>
    </source>
</reference>
<feature type="domain" description="Protein kinase" evidence="1">
    <location>
        <begin position="527"/>
        <end position="793"/>
    </location>
</feature>
<dbReference type="PROSITE" id="PS50011">
    <property type="entry name" value="PROTEIN_KINASE_DOM"/>
    <property type="match status" value="1"/>
</dbReference>
<protein>
    <recommendedName>
        <fullName evidence="1">Protein kinase domain-containing protein</fullName>
    </recommendedName>
</protein>
<dbReference type="GO" id="GO:0005524">
    <property type="term" value="F:ATP binding"/>
    <property type="evidence" value="ECO:0007669"/>
    <property type="project" value="InterPro"/>
</dbReference>
<dbReference type="PROSITE" id="PS00108">
    <property type="entry name" value="PROTEIN_KINASE_ST"/>
    <property type="match status" value="1"/>
</dbReference>
<comment type="caution">
    <text evidence="2">The sequence shown here is derived from an EMBL/GenBank/DDBJ whole genome shotgun (WGS) entry which is preliminary data.</text>
</comment>
<dbReference type="AlphaFoldDB" id="A0AAD5YQF2"/>
<dbReference type="EMBL" id="JANIEX010001567">
    <property type="protein sequence ID" value="KAJ3556549.1"/>
    <property type="molecule type" value="Genomic_DNA"/>
</dbReference>
<dbReference type="InterPro" id="IPR011009">
    <property type="entry name" value="Kinase-like_dom_sf"/>
</dbReference>
<evidence type="ECO:0000313" key="2">
    <source>
        <dbReference type="EMBL" id="KAJ3556549.1"/>
    </source>
</evidence>